<dbReference type="InterPro" id="IPR023095">
    <property type="entry name" value="Ade_MeTrfase_dom_2"/>
</dbReference>
<dbReference type="InterPro" id="IPR012263">
    <property type="entry name" value="M_m6A_EcoRV"/>
</dbReference>
<dbReference type="PIRSF" id="PIRSF000398">
    <property type="entry name" value="M_m6A_EcoRV"/>
    <property type="match status" value="1"/>
</dbReference>
<dbReference type="EC" id="2.1.1.72" evidence="2"/>
<dbReference type="GO" id="GO:1904047">
    <property type="term" value="F:S-adenosyl-L-methionine binding"/>
    <property type="evidence" value="ECO:0007669"/>
    <property type="project" value="TreeGrafter"/>
</dbReference>
<dbReference type="AlphaFoldDB" id="A0A6M3MB12"/>
<dbReference type="PANTHER" id="PTHR30481:SF3">
    <property type="entry name" value="DNA ADENINE METHYLASE"/>
    <property type="match status" value="1"/>
</dbReference>
<dbReference type="GO" id="GO:0032259">
    <property type="term" value="P:methylation"/>
    <property type="evidence" value="ECO:0007669"/>
    <property type="project" value="UniProtKB-KW"/>
</dbReference>
<dbReference type="EMBL" id="MT143782">
    <property type="protein sequence ID" value="QJB02416.1"/>
    <property type="molecule type" value="Genomic_DNA"/>
</dbReference>
<comment type="catalytic activity">
    <reaction evidence="6">
        <text>a 2'-deoxyadenosine in DNA + S-adenosyl-L-methionine = an N(6)-methyl-2'-deoxyadenosine in DNA + S-adenosyl-L-homocysteine + H(+)</text>
        <dbReference type="Rhea" id="RHEA:15197"/>
        <dbReference type="Rhea" id="RHEA-COMP:12418"/>
        <dbReference type="Rhea" id="RHEA-COMP:12419"/>
        <dbReference type="ChEBI" id="CHEBI:15378"/>
        <dbReference type="ChEBI" id="CHEBI:57856"/>
        <dbReference type="ChEBI" id="CHEBI:59789"/>
        <dbReference type="ChEBI" id="CHEBI:90615"/>
        <dbReference type="ChEBI" id="CHEBI:90616"/>
        <dbReference type="EC" id="2.1.1.72"/>
    </reaction>
</comment>
<dbReference type="InterPro" id="IPR029063">
    <property type="entry name" value="SAM-dependent_MTases_sf"/>
</dbReference>
<evidence type="ECO:0000256" key="4">
    <source>
        <dbReference type="ARBA" id="ARBA00022679"/>
    </source>
</evidence>
<accession>A0A6M3MB12</accession>
<keyword evidence="3 7" id="KW-0489">Methyltransferase</keyword>
<evidence type="ECO:0000256" key="6">
    <source>
        <dbReference type="ARBA" id="ARBA00047942"/>
    </source>
</evidence>
<dbReference type="PANTHER" id="PTHR30481">
    <property type="entry name" value="DNA ADENINE METHYLASE"/>
    <property type="match status" value="1"/>
</dbReference>
<dbReference type="PRINTS" id="PR00505">
    <property type="entry name" value="D12N6MTFRASE"/>
</dbReference>
<name>A0A6M3MB12_9ZZZZ</name>
<dbReference type="InterPro" id="IPR002052">
    <property type="entry name" value="DNA_methylase_N6_adenine_CS"/>
</dbReference>
<evidence type="ECO:0000256" key="3">
    <source>
        <dbReference type="ARBA" id="ARBA00022603"/>
    </source>
</evidence>
<dbReference type="GO" id="GO:0043565">
    <property type="term" value="F:sequence-specific DNA binding"/>
    <property type="evidence" value="ECO:0007669"/>
    <property type="project" value="TreeGrafter"/>
</dbReference>
<dbReference type="GO" id="GO:0006298">
    <property type="term" value="P:mismatch repair"/>
    <property type="evidence" value="ECO:0007669"/>
    <property type="project" value="TreeGrafter"/>
</dbReference>
<dbReference type="SUPFAM" id="SSF53335">
    <property type="entry name" value="S-adenosyl-L-methionine-dependent methyltransferases"/>
    <property type="match status" value="1"/>
</dbReference>
<dbReference type="Pfam" id="PF02086">
    <property type="entry name" value="MethyltransfD12"/>
    <property type="match status" value="1"/>
</dbReference>
<protein>
    <recommendedName>
        <fullName evidence="2">site-specific DNA-methyltransferase (adenine-specific)</fullName>
        <ecNumber evidence="2">2.1.1.72</ecNumber>
    </recommendedName>
</protein>
<keyword evidence="4 7" id="KW-0808">Transferase</keyword>
<sequence length="258" mass="31127">MRYSGSKRNLRKYVVSFFPKDCDTYYEPFCGGCSILYTVVEEDLFKKYCASDLYKPLIDTLLCVKNNPQELLRNYVFKWHRLLQNREYYYDVRKHFNENNNPNDFFFLSRTCINGLMRFNPKGYFNSAIHLGRNGITPKMLKKTIRDWYIKLQCVNISCCDFEVLKENIHANDFVYLDPPYYINTGFYYYKELKINRLVDFLFFLNTKGTKWCLSYNNDEVIPQSVYKRKIGNQLAKNVFRKFQMDFSETTDFLFMNY</sequence>
<gene>
    <name evidence="7" type="ORF">MM171B01293_0002</name>
</gene>
<organism evidence="7">
    <name type="scientific">viral metagenome</name>
    <dbReference type="NCBI Taxonomy" id="1070528"/>
    <lineage>
        <taxon>unclassified sequences</taxon>
        <taxon>metagenomes</taxon>
        <taxon>organismal metagenomes</taxon>
    </lineage>
</organism>
<dbReference type="NCBIfam" id="TIGR00571">
    <property type="entry name" value="dam"/>
    <property type="match status" value="1"/>
</dbReference>
<evidence type="ECO:0000256" key="1">
    <source>
        <dbReference type="ARBA" id="ARBA00006594"/>
    </source>
</evidence>
<evidence type="ECO:0000256" key="2">
    <source>
        <dbReference type="ARBA" id="ARBA00011900"/>
    </source>
</evidence>
<dbReference type="PROSITE" id="PS00092">
    <property type="entry name" value="N6_MTASE"/>
    <property type="match status" value="1"/>
</dbReference>
<reference evidence="7" key="1">
    <citation type="submission" date="2020-03" db="EMBL/GenBank/DDBJ databases">
        <title>The deep terrestrial virosphere.</title>
        <authorList>
            <person name="Holmfeldt K."/>
            <person name="Nilsson E."/>
            <person name="Simone D."/>
            <person name="Lopez-Fernandez M."/>
            <person name="Wu X."/>
            <person name="de Brujin I."/>
            <person name="Lundin D."/>
            <person name="Andersson A."/>
            <person name="Bertilsson S."/>
            <person name="Dopson M."/>
        </authorList>
    </citation>
    <scope>NUCLEOTIDE SEQUENCE</scope>
    <source>
        <strain evidence="7">MM171B01293</strain>
    </source>
</reference>
<dbReference type="InterPro" id="IPR012327">
    <property type="entry name" value="MeTrfase_D12"/>
</dbReference>
<dbReference type="GO" id="GO:0009307">
    <property type="term" value="P:DNA restriction-modification system"/>
    <property type="evidence" value="ECO:0007669"/>
    <property type="project" value="InterPro"/>
</dbReference>
<keyword evidence="5" id="KW-0949">S-adenosyl-L-methionine</keyword>
<evidence type="ECO:0000313" key="7">
    <source>
        <dbReference type="EMBL" id="QJB02416.1"/>
    </source>
</evidence>
<dbReference type="Gene3D" id="1.10.1020.10">
    <property type="entry name" value="Adenine-specific Methyltransferase, Domain 2"/>
    <property type="match status" value="1"/>
</dbReference>
<dbReference type="Gene3D" id="3.40.50.150">
    <property type="entry name" value="Vaccinia Virus protein VP39"/>
    <property type="match status" value="1"/>
</dbReference>
<evidence type="ECO:0000256" key="5">
    <source>
        <dbReference type="ARBA" id="ARBA00022691"/>
    </source>
</evidence>
<proteinExistence type="inferred from homology"/>
<dbReference type="GO" id="GO:0009007">
    <property type="term" value="F:site-specific DNA-methyltransferase (adenine-specific) activity"/>
    <property type="evidence" value="ECO:0007669"/>
    <property type="project" value="UniProtKB-EC"/>
</dbReference>
<comment type="similarity">
    <text evidence="1">Belongs to the N(4)/N(6)-methyltransferase family.</text>
</comment>